<evidence type="ECO:0000313" key="2">
    <source>
        <dbReference type="Proteomes" id="UP000828390"/>
    </source>
</evidence>
<dbReference type="Proteomes" id="UP000828390">
    <property type="component" value="Unassembled WGS sequence"/>
</dbReference>
<evidence type="ECO:0000313" key="1">
    <source>
        <dbReference type="EMBL" id="KAH3875722.1"/>
    </source>
</evidence>
<dbReference type="EMBL" id="JAIWYP010000002">
    <property type="protein sequence ID" value="KAH3875722.1"/>
    <property type="molecule type" value="Genomic_DNA"/>
</dbReference>
<organism evidence="1 2">
    <name type="scientific">Dreissena polymorpha</name>
    <name type="common">Zebra mussel</name>
    <name type="synonym">Mytilus polymorpha</name>
    <dbReference type="NCBI Taxonomy" id="45954"/>
    <lineage>
        <taxon>Eukaryota</taxon>
        <taxon>Metazoa</taxon>
        <taxon>Spiralia</taxon>
        <taxon>Lophotrochozoa</taxon>
        <taxon>Mollusca</taxon>
        <taxon>Bivalvia</taxon>
        <taxon>Autobranchia</taxon>
        <taxon>Heteroconchia</taxon>
        <taxon>Euheterodonta</taxon>
        <taxon>Imparidentia</taxon>
        <taxon>Neoheterodontei</taxon>
        <taxon>Myida</taxon>
        <taxon>Dreissenoidea</taxon>
        <taxon>Dreissenidae</taxon>
        <taxon>Dreissena</taxon>
    </lineage>
</organism>
<dbReference type="AlphaFoldDB" id="A0A9D4MDU4"/>
<name>A0A9D4MDU4_DREPO</name>
<reference evidence="1" key="2">
    <citation type="submission" date="2020-11" db="EMBL/GenBank/DDBJ databases">
        <authorList>
            <person name="McCartney M.A."/>
            <person name="Auch B."/>
            <person name="Kono T."/>
            <person name="Mallez S."/>
            <person name="Becker A."/>
            <person name="Gohl D.M."/>
            <person name="Silverstein K.A.T."/>
            <person name="Koren S."/>
            <person name="Bechman K.B."/>
            <person name="Herman A."/>
            <person name="Abrahante J.E."/>
            <person name="Garbe J."/>
        </authorList>
    </citation>
    <scope>NUCLEOTIDE SEQUENCE</scope>
    <source>
        <strain evidence="1">Duluth1</strain>
        <tissue evidence="1">Whole animal</tissue>
    </source>
</reference>
<gene>
    <name evidence="1" type="ORF">DPMN_038998</name>
</gene>
<keyword evidence="2" id="KW-1185">Reference proteome</keyword>
<proteinExistence type="predicted"/>
<comment type="caution">
    <text evidence="1">The sequence shown here is derived from an EMBL/GenBank/DDBJ whole genome shotgun (WGS) entry which is preliminary data.</text>
</comment>
<accession>A0A9D4MDU4</accession>
<protein>
    <submittedName>
        <fullName evidence="1">Uncharacterized protein</fullName>
    </submittedName>
</protein>
<reference evidence="1" key="1">
    <citation type="journal article" date="2019" name="bioRxiv">
        <title>The Genome of the Zebra Mussel, Dreissena polymorpha: A Resource for Invasive Species Research.</title>
        <authorList>
            <person name="McCartney M.A."/>
            <person name="Auch B."/>
            <person name="Kono T."/>
            <person name="Mallez S."/>
            <person name="Zhang Y."/>
            <person name="Obille A."/>
            <person name="Becker A."/>
            <person name="Abrahante J.E."/>
            <person name="Garbe J."/>
            <person name="Badalamenti J.P."/>
            <person name="Herman A."/>
            <person name="Mangelson H."/>
            <person name="Liachko I."/>
            <person name="Sullivan S."/>
            <person name="Sone E.D."/>
            <person name="Koren S."/>
            <person name="Silverstein K.A.T."/>
            <person name="Beckman K.B."/>
            <person name="Gohl D.M."/>
        </authorList>
    </citation>
    <scope>NUCLEOTIDE SEQUENCE</scope>
    <source>
        <strain evidence="1">Duluth1</strain>
        <tissue evidence="1">Whole animal</tissue>
    </source>
</reference>
<sequence length="58" mass="6754">MEILATNIDTSKEKKFHDKLTTENTKEDSEWEGVKKSYTDFTEKISGGIYVCLMYLEN</sequence>